<sequence length="165" mass="18834">MPPSLIYQIHTPLPKSTKITTRPHRASLLNPPRSALYPRLRSALHDSTPGQEQCSKWGDGDGELRNGWERKPREVLKMGTDWVLMKWLRNEFVEMGFFLEGDGDGELRNGLGEEAKSSYREQPIGTAPPPPGRDPLLQAEISMTPPPLDRWDRNGKAWWQALRLR</sequence>
<feature type="region of interest" description="Disordered" evidence="1">
    <location>
        <begin position="45"/>
        <end position="67"/>
    </location>
</feature>
<dbReference type="EMBL" id="OIVN01000668">
    <property type="protein sequence ID" value="SPC83757.1"/>
    <property type="molecule type" value="Genomic_DNA"/>
</dbReference>
<accession>A0A2N9EYD5</accession>
<protein>
    <submittedName>
        <fullName evidence="2">Uncharacterized protein</fullName>
    </submittedName>
</protein>
<feature type="compositionally biased region" description="Basic and acidic residues" evidence="1">
    <location>
        <begin position="105"/>
        <end position="119"/>
    </location>
</feature>
<proteinExistence type="predicted"/>
<evidence type="ECO:0000256" key="1">
    <source>
        <dbReference type="SAM" id="MobiDB-lite"/>
    </source>
</evidence>
<name>A0A2N9EYD5_FAGSY</name>
<reference evidence="2" key="1">
    <citation type="submission" date="2018-02" db="EMBL/GenBank/DDBJ databases">
        <authorList>
            <person name="Cohen D.B."/>
            <person name="Kent A.D."/>
        </authorList>
    </citation>
    <scope>NUCLEOTIDE SEQUENCE</scope>
</reference>
<gene>
    <name evidence="2" type="ORF">FSB_LOCUS11639</name>
</gene>
<feature type="compositionally biased region" description="Basic and acidic residues" evidence="1">
    <location>
        <begin position="58"/>
        <end position="67"/>
    </location>
</feature>
<dbReference type="AlphaFoldDB" id="A0A2N9EYD5"/>
<evidence type="ECO:0000313" key="2">
    <source>
        <dbReference type="EMBL" id="SPC83757.1"/>
    </source>
</evidence>
<feature type="region of interest" description="Disordered" evidence="1">
    <location>
        <begin position="103"/>
        <end position="148"/>
    </location>
</feature>
<organism evidence="2">
    <name type="scientific">Fagus sylvatica</name>
    <name type="common">Beechnut</name>
    <dbReference type="NCBI Taxonomy" id="28930"/>
    <lineage>
        <taxon>Eukaryota</taxon>
        <taxon>Viridiplantae</taxon>
        <taxon>Streptophyta</taxon>
        <taxon>Embryophyta</taxon>
        <taxon>Tracheophyta</taxon>
        <taxon>Spermatophyta</taxon>
        <taxon>Magnoliopsida</taxon>
        <taxon>eudicotyledons</taxon>
        <taxon>Gunneridae</taxon>
        <taxon>Pentapetalae</taxon>
        <taxon>rosids</taxon>
        <taxon>fabids</taxon>
        <taxon>Fagales</taxon>
        <taxon>Fagaceae</taxon>
        <taxon>Fagus</taxon>
    </lineage>
</organism>